<keyword evidence="11 12" id="KW-0742">SOS response</keyword>
<dbReference type="GO" id="GO:0006281">
    <property type="term" value="P:DNA repair"/>
    <property type="evidence" value="ECO:0007669"/>
    <property type="project" value="UniProtKB-UniRule"/>
</dbReference>
<evidence type="ECO:0000313" key="16">
    <source>
        <dbReference type="EMBL" id="MBB6477178.1"/>
    </source>
</evidence>
<dbReference type="InterPro" id="IPR006199">
    <property type="entry name" value="LexA_DNA-bd_dom"/>
</dbReference>
<feature type="active site" description="For autocatalytic cleavage activity" evidence="12">
    <location>
        <position position="168"/>
    </location>
</feature>
<dbReference type="NCBIfam" id="TIGR00498">
    <property type="entry name" value="lexA"/>
    <property type="match status" value="1"/>
</dbReference>
<dbReference type="GO" id="GO:0006260">
    <property type="term" value="P:DNA replication"/>
    <property type="evidence" value="ECO:0007669"/>
    <property type="project" value="UniProtKB-UniRule"/>
</dbReference>
<comment type="similarity">
    <text evidence="1 12 13">Belongs to the peptidase S24 family.</text>
</comment>
<evidence type="ECO:0000256" key="4">
    <source>
        <dbReference type="ARBA" id="ARBA00022763"/>
    </source>
</evidence>
<comment type="subunit">
    <text evidence="12">Homodimer.</text>
</comment>
<keyword evidence="5 12" id="KW-0378">Hydrolase</keyword>
<dbReference type="Gene3D" id="1.10.10.10">
    <property type="entry name" value="Winged helix-like DNA-binding domain superfamily/Winged helix DNA-binding domain"/>
    <property type="match status" value="1"/>
</dbReference>
<evidence type="ECO:0000256" key="2">
    <source>
        <dbReference type="ARBA" id="ARBA00022491"/>
    </source>
</evidence>
<feature type="domain" description="Peptidase S24/S26A/S26B/S26C" evidence="14">
    <location>
        <begin position="88"/>
        <end position="201"/>
    </location>
</feature>
<gene>
    <name evidence="12" type="primary">lexA</name>
    <name evidence="16" type="ORF">HNR45_000200</name>
</gene>
<keyword evidence="8 12" id="KW-0238">DNA-binding</keyword>
<organism evidence="16 17">
    <name type="scientific">Negativicoccus succinicivorans</name>
    <dbReference type="NCBI Taxonomy" id="620903"/>
    <lineage>
        <taxon>Bacteria</taxon>
        <taxon>Bacillati</taxon>
        <taxon>Bacillota</taxon>
        <taxon>Negativicutes</taxon>
        <taxon>Veillonellales</taxon>
        <taxon>Veillonellaceae</taxon>
        <taxon>Negativicoccus</taxon>
    </lineage>
</organism>
<evidence type="ECO:0000256" key="11">
    <source>
        <dbReference type="ARBA" id="ARBA00023236"/>
    </source>
</evidence>
<dbReference type="InterPro" id="IPR015927">
    <property type="entry name" value="Peptidase_S24_S26A/B/C"/>
</dbReference>
<protein>
    <recommendedName>
        <fullName evidence="12">LexA repressor</fullName>
        <ecNumber evidence="12">3.4.21.88</ecNumber>
    </recommendedName>
</protein>
<dbReference type="GO" id="GO:0006508">
    <property type="term" value="P:proteolysis"/>
    <property type="evidence" value="ECO:0007669"/>
    <property type="project" value="InterPro"/>
</dbReference>
<dbReference type="HAMAP" id="MF_00015">
    <property type="entry name" value="LexA"/>
    <property type="match status" value="1"/>
</dbReference>
<dbReference type="SUPFAM" id="SSF46785">
    <property type="entry name" value="Winged helix' DNA-binding domain"/>
    <property type="match status" value="1"/>
</dbReference>
<keyword evidence="17" id="KW-1185">Reference proteome</keyword>
<dbReference type="PRINTS" id="PR00726">
    <property type="entry name" value="LEXASERPTASE"/>
</dbReference>
<evidence type="ECO:0000256" key="8">
    <source>
        <dbReference type="ARBA" id="ARBA00023125"/>
    </source>
</evidence>
<comment type="caution">
    <text evidence="16">The sequence shown here is derived from an EMBL/GenBank/DDBJ whole genome shotgun (WGS) entry which is preliminary data.</text>
</comment>
<dbReference type="GeneID" id="93485489"/>
<evidence type="ECO:0000256" key="12">
    <source>
        <dbReference type="HAMAP-Rule" id="MF_00015"/>
    </source>
</evidence>
<dbReference type="RefSeq" id="WP_159821922.1">
    <property type="nucleotide sequence ID" value="NZ_CABWNB010000001.1"/>
</dbReference>
<dbReference type="PANTHER" id="PTHR33516">
    <property type="entry name" value="LEXA REPRESSOR"/>
    <property type="match status" value="1"/>
</dbReference>
<dbReference type="GO" id="GO:0045892">
    <property type="term" value="P:negative regulation of DNA-templated transcription"/>
    <property type="evidence" value="ECO:0007669"/>
    <property type="project" value="UniProtKB-UniRule"/>
</dbReference>
<evidence type="ECO:0000256" key="9">
    <source>
        <dbReference type="ARBA" id="ARBA00023163"/>
    </source>
</evidence>
<dbReference type="InterPro" id="IPR006197">
    <property type="entry name" value="Peptidase_S24_LexA"/>
</dbReference>
<evidence type="ECO:0000256" key="6">
    <source>
        <dbReference type="ARBA" id="ARBA00022813"/>
    </source>
</evidence>
<dbReference type="GO" id="GO:0004252">
    <property type="term" value="F:serine-type endopeptidase activity"/>
    <property type="evidence" value="ECO:0007669"/>
    <property type="project" value="UniProtKB-UniRule"/>
</dbReference>
<dbReference type="SUPFAM" id="SSF51306">
    <property type="entry name" value="LexA/Signal peptidase"/>
    <property type="match status" value="1"/>
</dbReference>
<proteinExistence type="inferred from homology"/>
<feature type="DNA-binding region" description="H-T-H motif" evidence="12">
    <location>
        <begin position="33"/>
        <end position="53"/>
    </location>
</feature>
<keyword evidence="7 12" id="KW-0805">Transcription regulation</keyword>
<evidence type="ECO:0000256" key="10">
    <source>
        <dbReference type="ARBA" id="ARBA00023204"/>
    </source>
</evidence>
<evidence type="ECO:0000256" key="7">
    <source>
        <dbReference type="ARBA" id="ARBA00023015"/>
    </source>
</evidence>
<dbReference type="GO" id="GO:0009432">
    <property type="term" value="P:SOS response"/>
    <property type="evidence" value="ECO:0007669"/>
    <property type="project" value="UniProtKB-UniRule"/>
</dbReference>
<evidence type="ECO:0000256" key="13">
    <source>
        <dbReference type="RuleBase" id="RU003991"/>
    </source>
</evidence>
<dbReference type="EMBL" id="JACHHI010000001">
    <property type="protein sequence ID" value="MBB6477178.1"/>
    <property type="molecule type" value="Genomic_DNA"/>
</dbReference>
<feature type="active site" description="For autocatalytic cleavage activity" evidence="12">
    <location>
        <position position="130"/>
    </location>
</feature>
<evidence type="ECO:0000256" key="5">
    <source>
        <dbReference type="ARBA" id="ARBA00022801"/>
    </source>
</evidence>
<evidence type="ECO:0000256" key="1">
    <source>
        <dbReference type="ARBA" id="ARBA00007484"/>
    </source>
</evidence>
<keyword evidence="10 12" id="KW-0234">DNA repair</keyword>
<dbReference type="InterPro" id="IPR050077">
    <property type="entry name" value="LexA_repressor"/>
</dbReference>
<dbReference type="PANTHER" id="PTHR33516:SF2">
    <property type="entry name" value="LEXA REPRESSOR-RELATED"/>
    <property type="match status" value="1"/>
</dbReference>
<reference evidence="16 17" key="1">
    <citation type="submission" date="2020-08" db="EMBL/GenBank/DDBJ databases">
        <title>Genomic Encyclopedia of Type Strains, Phase IV (KMG-IV): sequencing the most valuable type-strain genomes for metagenomic binning, comparative biology and taxonomic classification.</title>
        <authorList>
            <person name="Goeker M."/>
        </authorList>
    </citation>
    <scope>NUCLEOTIDE SEQUENCE [LARGE SCALE GENOMIC DNA]</scope>
    <source>
        <strain evidence="16 17">DSM 21255</strain>
    </source>
</reference>
<accession>A0A841R2V2</accession>
<dbReference type="Pfam" id="PF01726">
    <property type="entry name" value="LexA_DNA_bind"/>
    <property type="match status" value="1"/>
</dbReference>
<dbReference type="AlphaFoldDB" id="A0A841R2V2"/>
<dbReference type="Gene3D" id="2.10.109.10">
    <property type="entry name" value="Umud Fragment, subunit A"/>
    <property type="match status" value="1"/>
</dbReference>
<dbReference type="InterPro" id="IPR039418">
    <property type="entry name" value="LexA-like"/>
</dbReference>
<feature type="site" description="Cleavage; by autolysis" evidence="12">
    <location>
        <begin position="95"/>
        <end position="96"/>
    </location>
</feature>
<comment type="catalytic activity">
    <reaction evidence="12">
        <text>Hydrolysis of Ala-|-Gly bond in repressor LexA.</text>
        <dbReference type="EC" id="3.4.21.88"/>
    </reaction>
</comment>
<dbReference type="GO" id="GO:0003677">
    <property type="term" value="F:DNA binding"/>
    <property type="evidence" value="ECO:0007669"/>
    <property type="project" value="UniProtKB-UniRule"/>
</dbReference>
<keyword evidence="2 12" id="KW-0678">Repressor</keyword>
<dbReference type="EC" id="3.4.21.88" evidence="12"/>
<dbReference type="InterPro" id="IPR036390">
    <property type="entry name" value="WH_DNA-bd_sf"/>
</dbReference>
<dbReference type="InterPro" id="IPR036286">
    <property type="entry name" value="LexA/Signal_pep-like_sf"/>
</dbReference>
<evidence type="ECO:0000259" key="15">
    <source>
        <dbReference type="Pfam" id="PF01726"/>
    </source>
</evidence>
<dbReference type="InterPro" id="IPR036388">
    <property type="entry name" value="WH-like_DNA-bd_sf"/>
</dbReference>
<keyword evidence="9 12" id="KW-0804">Transcription</keyword>
<name>A0A841R2V2_9FIRM</name>
<keyword evidence="6 12" id="KW-0068">Autocatalytic cleavage</keyword>
<evidence type="ECO:0000256" key="3">
    <source>
        <dbReference type="ARBA" id="ARBA00022705"/>
    </source>
</evidence>
<evidence type="ECO:0000259" key="14">
    <source>
        <dbReference type="Pfam" id="PF00717"/>
    </source>
</evidence>
<keyword evidence="4 12" id="KW-0227">DNA damage</keyword>
<evidence type="ECO:0000313" key="17">
    <source>
        <dbReference type="Proteomes" id="UP000591941"/>
    </source>
</evidence>
<sequence>MTNNQRPQLTTRQKDVLEYIRDFTYRNGYVPSVRDIARAIGVKSPSTVQGYLDGLEKAGYIRREPSQNRSIVLIEEDEWRQKELTPIPLIGNVHAGLPATAEQNVEDVYPFPLQFIGSDSAFMLEVKGDSMMDAGILEGDVLFVKEQPNAENGDIVVAMVGNEEATVKRFYKESDHIRLQPENDAYEPIISQDVKIVGRVIGVYRKYN</sequence>
<feature type="domain" description="LexA repressor DNA-binding" evidence="15">
    <location>
        <begin position="8"/>
        <end position="69"/>
    </location>
</feature>
<dbReference type="Proteomes" id="UP000591941">
    <property type="component" value="Unassembled WGS sequence"/>
</dbReference>
<dbReference type="CDD" id="cd06529">
    <property type="entry name" value="S24_LexA-like"/>
    <property type="match status" value="1"/>
</dbReference>
<dbReference type="InterPro" id="IPR006200">
    <property type="entry name" value="LexA"/>
</dbReference>
<dbReference type="OrthoDB" id="9802364at2"/>
<dbReference type="FunFam" id="2.10.109.10:FF:000001">
    <property type="entry name" value="LexA repressor"/>
    <property type="match status" value="1"/>
</dbReference>
<dbReference type="Pfam" id="PF00717">
    <property type="entry name" value="Peptidase_S24"/>
    <property type="match status" value="1"/>
</dbReference>
<keyword evidence="3 12" id="KW-0235">DNA replication</keyword>
<comment type="function">
    <text evidence="12">Represses a number of genes involved in the response to DNA damage (SOS response), including recA and lexA. In the presence of single-stranded DNA, RecA interacts with LexA causing an autocatalytic cleavage which disrupts the DNA-binding part of LexA, leading to derepression of the SOS regulon and eventually DNA repair.</text>
</comment>